<feature type="transmembrane region" description="Helical" evidence="2">
    <location>
        <begin position="102"/>
        <end position="121"/>
    </location>
</feature>
<accession>A0A379F0U6</accession>
<reference evidence="3 4" key="1">
    <citation type="submission" date="2018-06" db="EMBL/GenBank/DDBJ databases">
        <authorList>
            <consortium name="Pathogen Informatics"/>
            <person name="Doyle S."/>
        </authorList>
    </citation>
    <scope>NUCLEOTIDE SEQUENCE [LARGE SCALE GENOMIC DNA]</scope>
    <source>
        <strain evidence="3 4">NCTC13043</strain>
    </source>
</reference>
<keyword evidence="2" id="KW-0472">Membrane</keyword>
<evidence type="ECO:0000256" key="2">
    <source>
        <dbReference type="SAM" id="Phobius"/>
    </source>
</evidence>
<dbReference type="InterPro" id="IPR025640">
    <property type="entry name" value="GYF_2"/>
</dbReference>
<proteinExistence type="predicted"/>
<dbReference type="GeneID" id="78570541"/>
<organism evidence="3 4">
    <name type="scientific">Prevotella pallens</name>
    <dbReference type="NCBI Taxonomy" id="60133"/>
    <lineage>
        <taxon>Bacteria</taxon>
        <taxon>Pseudomonadati</taxon>
        <taxon>Bacteroidota</taxon>
        <taxon>Bacteroidia</taxon>
        <taxon>Bacteroidales</taxon>
        <taxon>Prevotellaceae</taxon>
        <taxon>Prevotella</taxon>
    </lineage>
</organism>
<dbReference type="RefSeq" id="WP_115083111.1">
    <property type="nucleotide sequence ID" value="NZ_JABZTW010000005.1"/>
</dbReference>
<dbReference type="Pfam" id="PF14237">
    <property type="entry name" value="GYF_2"/>
    <property type="match status" value="1"/>
</dbReference>
<dbReference type="AlphaFoldDB" id="A0A379F0U6"/>
<sequence>MEYYINVDNKKQGPYNLKELAERKIEATTLLMASNSNEWQPAWQIDELRPILMANENDKTNKLGNDSVVTGTPFNDIPHVEAQPIENVYIERPIQEKPKKHYGCFIGFLIAFVALIFLLIFTCPSADEHKRVLSDVVTSTINDVTTSAVNDSTDELTSKALQTFNDVFTKKIISGAMDNLVSVDNYFVGSVGKINIAGKSYIVSVGVLNHIFTLNKDQLRLAAEKYYKKTKIDVQSDFQKEAEKLLKEKVIAPAQDKVKEMAGSVVDEILDGIGLSSGQKSSNSKSTLPKDSI</sequence>
<name>A0A379F0U6_9BACT</name>
<evidence type="ECO:0000256" key="1">
    <source>
        <dbReference type="SAM" id="MobiDB-lite"/>
    </source>
</evidence>
<feature type="compositionally biased region" description="Low complexity" evidence="1">
    <location>
        <begin position="276"/>
        <end position="286"/>
    </location>
</feature>
<feature type="region of interest" description="Disordered" evidence="1">
    <location>
        <begin position="274"/>
        <end position="293"/>
    </location>
</feature>
<protein>
    <submittedName>
        <fullName evidence="3">Uncharacterized protein</fullName>
    </submittedName>
</protein>
<dbReference type="Proteomes" id="UP000254235">
    <property type="component" value="Unassembled WGS sequence"/>
</dbReference>
<dbReference type="OrthoDB" id="9815705at2"/>
<evidence type="ECO:0000313" key="3">
    <source>
        <dbReference type="EMBL" id="SUC12232.1"/>
    </source>
</evidence>
<evidence type="ECO:0000313" key="4">
    <source>
        <dbReference type="Proteomes" id="UP000254235"/>
    </source>
</evidence>
<keyword evidence="2" id="KW-1133">Transmembrane helix</keyword>
<gene>
    <name evidence="3" type="ORF">NCTC13043_00831</name>
</gene>
<keyword evidence="2" id="KW-0812">Transmembrane</keyword>
<dbReference type="EMBL" id="UGTP01000001">
    <property type="protein sequence ID" value="SUC12232.1"/>
    <property type="molecule type" value="Genomic_DNA"/>
</dbReference>